<dbReference type="RefSeq" id="WP_271318296.1">
    <property type="nucleotide sequence ID" value="NZ_JAAGKO020000039.1"/>
</dbReference>
<dbReference type="EMBL" id="JABXJJ020000023">
    <property type="protein sequence ID" value="MDI5971569.1"/>
    <property type="molecule type" value="Genomic_DNA"/>
</dbReference>
<accession>A0AA90H6P9</accession>
<keyword evidence="4" id="KW-1185">Reference proteome</keyword>
<proteinExistence type="predicted"/>
<keyword evidence="1" id="KW-0732">Signal</keyword>
<feature type="signal peptide" evidence="1">
    <location>
        <begin position="1"/>
        <end position="29"/>
    </location>
</feature>
<feature type="chain" id="PRO_5041700371" evidence="1">
    <location>
        <begin position="30"/>
        <end position="78"/>
    </location>
</feature>
<organism evidence="3">
    <name type="scientific">Streptantibioticus silvisoli</name>
    <dbReference type="NCBI Taxonomy" id="2705255"/>
    <lineage>
        <taxon>Bacteria</taxon>
        <taxon>Bacillati</taxon>
        <taxon>Actinomycetota</taxon>
        <taxon>Actinomycetes</taxon>
        <taxon>Kitasatosporales</taxon>
        <taxon>Streptomycetaceae</taxon>
        <taxon>Streptantibioticus</taxon>
    </lineage>
</organism>
<evidence type="ECO:0000313" key="3">
    <source>
        <dbReference type="EMBL" id="MDI5971569.1"/>
    </source>
</evidence>
<evidence type="ECO:0000313" key="2">
    <source>
        <dbReference type="EMBL" id="MDI5965634.1"/>
    </source>
</evidence>
<protein>
    <submittedName>
        <fullName evidence="3">Uncharacterized protein</fullName>
    </submittedName>
</protein>
<sequence length="78" mass="7425">MKHSKGTKVAAIAATVLAAGLVAAGPAQAAAPAHAAGVRPACVSSEALHASILKAAAAESPDAVISTRTSGLVSNDPV</sequence>
<reference evidence="3 4" key="1">
    <citation type="submission" date="2023-05" db="EMBL/GenBank/DDBJ databases">
        <title>Streptantibioticus silvisoli sp. nov., acidotolerant actinomycetes 1 from pine litter.</title>
        <authorList>
            <person name="Swiecimska M."/>
            <person name="Golinska P."/>
            <person name="Sangal V."/>
            <person name="Wachnowicz B."/>
            <person name="Goodfellow M."/>
        </authorList>
    </citation>
    <scope>NUCLEOTIDE SEQUENCE</scope>
    <source>
        <strain evidence="3">SL13</strain>
        <strain evidence="2 4">SL54</strain>
    </source>
</reference>
<gene>
    <name evidence="2" type="ORF">POF43_023385</name>
    <name evidence="3" type="ORF">POF50_019915</name>
</gene>
<name>A0AA90H6P9_9ACTN</name>
<dbReference type="EMBL" id="JAAGKO020000039">
    <property type="protein sequence ID" value="MDI5965634.1"/>
    <property type="molecule type" value="Genomic_DNA"/>
</dbReference>
<dbReference type="Proteomes" id="UP001156398">
    <property type="component" value="Unassembled WGS sequence"/>
</dbReference>
<evidence type="ECO:0000256" key="1">
    <source>
        <dbReference type="SAM" id="SignalP"/>
    </source>
</evidence>
<dbReference type="AlphaFoldDB" id="A0AA90H6P9"/>
<comment type="caution">
    <text evidence="3">The sequence shown here is derived from an EMBL/GenBank/DDBJ whole genome shotgun (WGS) entry which is preliminary data.</text>
</comment>
<evidence type="ECO:0000313" key="4">
    <source>
        <dbReference type="Proteomes" id="UP001156398"/>
    </source>
</evidence>